<proteinExistence type="predicted"/>
<evidence type="ECO:0000313" key="2">
    <source>
        <dbReference type="EMBL" id="KAJ0393106.1"/>
    </source>
</evidence>
<feature type="compositionally biased region" description="Low complexity" evidence="1">
    <location>
        <begin position="50"/>
        <end position="74"/>
    </location>
</feature>
<evidence type="ECO:0000313" key="3">
    <source>
        <dbReference type="Proteomes" id="UP001209570"/>
    </source>
</evidence>
<evidence type="ECO:0000256" key="1">
    <source>
        <dbReference type="SAM" id="MobiDB-lite"/>
    </source>
</evidence>
<protein>
    <submittedName>
        <fullName evidence="2">Uncharacterized protein</fullName>
    </submittedName>
</protein>
<feature type="region of interest" description="Disordered" evidence="1">
    <location>
        <begin position="49"/>
        <end position="105"/>
    </location>
</feature>
<organism evidence="2 3">
    <name type="scientific">Pythium insidiosum</name>
    <name type="common">Pythiosis disease agent</name>
    <dbReference type="NCBI Taxonomy" id="114742"/>
    <lineage>
        <taxon>Eukaryota</taxon>
        <taxon>Sar</taxon>
        <taxon>Stramenopiles</taxon>
        <taxon>Oomycota</taxon>
        <taxon>Peronosporomycetes</taxon>
        <taxon>Pythiales</taxon>
        <taxon>Pythiaceae</taxon>
        <taxon>Pythium</taxon>
    </lineage>
</organism>
<name>A0AAD5LTS7_PYTIN</name>
<comment type="caution">
    <text evidence="2">The sequence shown here is derived from an EMBL/GenBank/DDBJ whole genome shotgun (WGS) entry which is preliminary data.</text>
</comment>
<reference evidence="2" key="1">
    <citation type="submission" date="2021-12" db="EMBL/GenBank/DDBJ databases">
        <title>Prjna785345.</title>
        <authorList>
            <person name="Rujirawat T."/>
            <person name="Krajaejun T."/>
        </authorList>
    </citation>
    <scope>NUCLEOTIDE SEQUENCE</scope>
    <source>
        <strain evidence="2">Pi057C3</strain>
    </source>
</reference>
<feature type="region of interest" description="Disordered" evidence="1">
    <location>
        <begin position="1"/>
        <end position="23"/>
    </location>
</feature>
<dbReference type="EMBL" id="JAKCXM010000529">
    <property type="protein sequence ID" value="KAJ0393106.1"/>
    <property type="molecule type" value="Genomic_DNA"/>
</dbReference>
<keyword evidence="3" id="KW-1185">Reference proteome</keyword>
<gene>
    <name evidence="2" type="ORF">P43SY_007950</name>
</gene>
<sequence>MMNEHMDDVASVAGASTSRLRRRSFVENMEVDVSSSGASTLDSIALQDGASASSSSASAHPSSSSVSASSSSFLHDSHRSSHSVHPATDGGDGHDDDDDDDTPFLLHRHPHGGPWGNQSFLGLVVAKLWHLKTWLVVHWQALVVRSRLGRASAGGAPKRSTTETLVVKQYAYPTHWLKLACLSLLAVQFIMFQHFQLAPMDLHVKECVFHADMMQAVMASDDLGRDATPAKNAAAPPNAAVQRYLERRIEQLSAPAQAKRDLNPRRPWFCVAIVSVGSNSAQDKLQPRSQRFAEDLQMLLPRGEVVQSTSTALASRLQLVISDGQRPIQRRDRGGLLVTAFPLSSFRDALFTGDFPDIIIAQTEFSLRRLLDYRHDRQEEFQHRIAQRNLEEQYGGDELSDEANAERDYERSKTQFGVMLLKTTVPDIYDRRIRKNWDGFLHVVVTSESDREGQFTKELLTLWTRHPEWPMLHLVDDEGEFLGDQVKGGMPANIDLTCAKEANSRESIKRLKNELGIHLFPVAPEVETNEDMVLESASAGAIVVTYNTPVMREWIPDASGIRLVTSSKRLSLSYDSITCIVLRLDEQLASTTLR</sequence>
<accession>A0AAD5LTS7</accession>
<dbReference type="AlphaFoldDB" id="A0AAD5LTS7"/>
<dbReference type="Proteomes" id="UP001209570">
    <property type="component" value="Unassembled WGS sequence"/>
</dbReference>